<feature type="domain" description="Lnb N-terminal periplasmic" evidence="3">
    <location>
        <begin position="56"/>
        <end position="189"/>
    </location>
</feature>
<feature type="transmembrane region" description="Helical" evidence="1">
    <location>
        <begin position="397"/>
        <end position="419"/>
    </location>
</feature>
<feature type="signal peptide" evidence="2">
    <location>
        <begin position="1"/>
        <end position="19"/>
    </location>
</feature>
<protein>
    <submittedName>
        <fullName evidence="5">DUF4105 domain-containing protein</fullName>
    </submittedName>
</protein>
<organism evidence="5 6">
    <name type="scientific">Candidatus Ornithospirochaeta stercoripullorum</name>
    <dbReference type="NCBI Taxonomy" id="2840899"/>
    <lineage>
        <taxon>Bacteria</taxon>
        <taxon>Pseudomonadati</taxon>
        <taxon>Spirochaetota</taxon>
        <taxon>Spirochaetia</taxon>
        <taxon>Spirochaetales</taxon>
        <taxon>Spirochaetaceae</taxon>
        <taxon>Spirochaetaceae incertae sedis</taxon>
        <taxon>Candidatus Ornithospirochaeta</taxon>
    </lineage>
</organism>
<evidence type="ECO:0000259" key="3">
    <source>
        <dbReference type="Pfam" id="PF13387"/>
    </source>
</evidence>
<dbReference type="InterPro" id="IPR025178">
    <property type="entry name" value="Lnb_N"/>
</dbReference>
<accession>A0A9D9E0X1</accession>
<evidence type="ECO:0000313" key="6">
    <source>
        <dbReference type="Proteomes" id="UP000823615"/>
    </source>
</evidence>
<keyword evidence="2" id="KW-0732">Signal</keyword>
<dbReference type="EMBL" id="JADIMT010000103">
    <property type="protein sequence ID" value="MBO8437133.1"/>
    <property type="molecule type" value="Genomic_DNA"/>
</dbReference>
<feature type="transmembrane region" description="Helical" evidence="1">
    <location>
        <begin position="369"/>
        <end position="391"/>
    </location>
</feature>
<dbReference type="InterPro" id="IPR057436">
    <property type="entry name" value="5TMH_Lnb"/>
</dbReference>
<reference evidence="5" key="1">
    <citation type="submission" date="2020-10" db="EMBL/GenBank/DDBJ databases">
        <authorList>
            <person name="Gilroy R."/>
        </authorList>
    </citation>
    <scope>NUCLEOTIDE SEQUENCE</scope>
    <source>
        <strain evidence="5">7293</strain>
    </source>
</reference>
<evidence type="ECO:0000259" key="4">
    <source>
        <dbReference type="Pfam" id="PF25221"/>
    </source>
</evidence>
<feature type="transmembrane region" description="Helical" evidence="1">
    <location>
        <begin position="306"/>
        <end position="326"/>
    </location>
</feature>
<evidence type="ECO:0000256" key="2">
    <source>
        <dbReference type="SAM" id="SignalP"/>
    </source>
</evidence>
<sequence>MRKLLPLLIAMILALPLYAASVEGGIPIRGDLFWSEEELAKMDFNAQLTDDEREYYENTHIYLVTASPADPVYVYFGHAGIAVDAPDRDEIMFDYGSFRFSDGFYINFILGRLYYSCIETYASYRYDDFIRNDRTIKKIELMMTPEAKKATLAFLSYNVLPENETYLYHYYEDNCATRPRDIYNATTGGAFKSWAEDIECGTYRSWSTLYLSKSLFFNYVLNFLQGPSVDKPITLYEATFLPDLLMKAIEEYEGSEAETVYQTKSREALPEHYSLVLDSLPVLFATAVIILLTASNKKWIRVIAHSISAIIYLFLAVLSTALVLFMCFSNHDVTYGNWNILILPPFILALSAMHIASLGKKERRKSIAFFSRIMLITTLVLLSIKGCFLSFFIQDNIVYYLTAIILYGSEICATALSSYRSIPSSHLQYAQDQ</sequence>
<feature type="domain" description="Lnb-like transmembrane" evidence="4">
    <location>
        <begin position="283"/>
        <end position="383"/>
    </location>
</feature>
<gene>
    <name evidence="5" type="ORF">IAA97_09175</name>
</gene>
<keyword evidence="1" id="KW-0472">Membrane</keyword>
<evidence type="ECO:0000256" key="1">
    <source>
        <dbReference type="SAM" id="Phobius"/>
    </source>
</evidence>
<feature type="transmembrane region" description="Helical" evidence="1">
    <location>
        <begin position="338"/>
        <end position="357"/>
    </location>
</feature>
<dbReference type="Pfam" id="PF25221">
    <property type="entry name" value="5TMH_Lnb"/>
    <property type="match status" value="1"/>
</dbReference>
<name>A0A9D9E0X1_9SPIO</name>
<keyword evidence="1" id="KW-1133">Transmembrane helix</keyword>
<comment type="caution">
    <text evidence="5">The sequence shown here is derived from an EMBL/GenBank/DDBJ whole genome shotgun (WGS) entry which is preliminary data.</text>
</comment>
<feature type="chain" id="PRO_5039352494" evidence="2">
    <location>
        <begin position="20"/>
        <end position="433"/>
    </location>
</feature>
<reference evidence="5" key="2">
    <citation type="journal article" date="2021" name="PeerJ">
        <title>Extensive microbial diversity within the chicken gut microbiome revealed by metagenomics and culture.</title>
        <authorList>
            <person name="Gilroy R."/>
            <person name="Ravi A."/>
            <person name="Getino M."/>
            <person name="Pursley I."/>
            <person name="Horton D.L."/>
            <person name="Alikhan N.F."/>
            <person name="Baker D."/>
            <person name="Gharbi K."/>
            <person name="Hall N."/>
            <person name="Watson M."/>
            <person name="Adriaenssens E.M."/>
            <person name="Foster-Nyarko E."/>
            <person name="Jarju S."/>
            <person name="Secka A."/>
            <person name="Antonio M."/>
            <person name="Oren A."/>
            <person name="Chaudhuri R.R."/>
            <person name="La Ragione R."/>
            <person name="Hildebrand F."/>
            <person name="Pallen M.J."/>
        </authorList>
    </citation>
    <scope>NUCLEOTIDE SEQUENCE</scope>
    <source>
        <strain evidence="5">7293</strain>
    </source>
</reference>
<proteinExistence type="predicted"/>
<evidence type="ECO:0000313" key="5">
    <source>
        <dbReference type="EMBL" id="MBO8437133.1"/>
    </source>
</evidence>
<keyword evidence="1" id="KW-0812">Transmembrane</keyword>
<dbReference type="AlphaFoldDB" id="A0A9D9E0X1"/>
<dbReference type="Pfam" id="PF13387">
    <property type="entry name" value="Lnb_N"/>
    <property type="match status" value="1"/>
</dbReference>
<dbReference type="Proteomes" id="UP000823615">
    <property type="component" value="Unassembled WGS sequence"/>
</dbReference>
<feature type="transmembrane region" description="Helical" evidence="1">
    <location>
        <begin position="273"/>
        <end position="294"/>
    </location>
</feature>